<evidence type="ECO:0000256" key="1">
    <source>
        <dbReference type="SAM" id="MobiDB-lite"/>
    </source>
</evidence>
<reference evidence="2 3" key="1">
    <citation type="submission" date="2015-10" db="EMBL/GenBank/DDBJ databases">
        <title>Genome analyses suggest a sexual origin of heterokaryosis in a supposedly ancient asexual fungus.</title>
        <authorList>
            <person name="Ropars J."/>
            <person name="Sedzielewska K."/>
            <person name="Noel J."/>
            <person name="Charron P."/>
            <person name="Farinelli L."/>
            <person name="Marton T."/>
            <person name="Kruger M."/>
            <person name="Pelin A."/>
            <person name="Brachmann A."/>
            <person name="Corradi N."/>
        </authorList>
    </citation>
    <scope>NUCLEOTIDE SEQUENCE [LARGE SCALE GENOMIC DNA]</scope>
    <source>
        <strain evidence="2 3">A4</strain>
    </source>
</reference>
<name>A0A2I1G7P1_9GLOM</name>
<sequence length="139" mass="16045">MGQCIGKVLYNIKKPEVSSNIEGFEESGTREFEGSGTEEFEGSGTKESKDVKEWMKMKEIKILENRPSQSLDLNPMRHLWSELERRKGIGGCFKEEWNQIPNDILLNLIESMSQRNEACIANNGWPTKYYFIYGLINKC</sequence>
<dbReference type="EMBL" id="LLXI01000209">
    <property type="protein sequence ID" value="PKY42648.1"/>
    <property type="molecule type" value="Genomic_DNA"/>
</dbReference>
<dbReference type="Proteomes" id="UP000234323">
    <property type="component" value="Unassembled WGS sequence"/>
</dbReference>
<organism evidence="2 3">
    <name type="scientific">Rhizophagus irregularis</name>
    <dbReference type="NCBI Taxonomy" id="588596"/>
    <lineage>
        <taxon>Eukaryota</taxon>
        <taxon>Fungi</taxon>
        <taxon>Fungi incertae sedis</taxon>
        <taxon>Mucoromycota</taxon>
        <taxon>Glomeromycotina</taxon>
        <taxon>Glomeromycetes</taxon>
        <taxon>Glomerales</taxon>
        <taxon>Glomeraceae</taxon>
        <taxon>Rhizophagus</taxon>
    </lineage>
</organism>
<evidence type="ECO:0000313" key="3">
    <source>
        <dbReference type="Proteomes" id="UP000234323"/>
    </source>
</evidence>
<keyword evidence="3" id="KW-1185">Reference proteome</keyword>
<gene>
    <name evidence="2" type="ORF">RhiirA4_456485</name>
</gene>
<accession>A0A2I1G7P1</accession>
<proteinExistence type="predicted"/>
<dbReference type="Gene3D" id="3.30.420.10">
    <property type="entry name" value="Ribonuclease H-like superfamily/Ribonuclease H"/>
    <property type="match status" value="1"/>
</dbReference>
<protein>
    <submittedName>
        <fullName evidence="2">Uncharacterized protein</fullName>
    </submittedName>
</protein>
<dbReference type="GO" id="GO:0003676">
    <property type="term" value="F:nucleic acid binding"/>
    <property type="evidence" value="ECO:0007669"/>
    <property type="project" value="InterPro"/>
</dbReference>
<dbReference type="AlphaFoldDB" id="A0A2I1G7P1"/>
<evidence type="ECO:0000313" key="2">
    <source>
        <dbReference type="EMBL" id="PKY42648.1"/>
    </source>
</evidence>
<dbReference type="InterPro" id="IPR036397">
    <property type="entry name" value="RNaseH_sf"/>
</dbReference>
<comment type="caution">
    <text evidence="2">The sequence shown here is derived from an EMBL/GenBank/DDBJ whole genome shotgun (WGS) entry which is preliminary data.</text>
</comment>
<feature type="region of interest" description="Disordered" evidence="1">
    <location>
        <begin position="21"/>
        <end position="49"/>
    </location>
</feature>